<feature type="region of interest" description="Disordered" evidence="2">
    <location>
        <begin position="231"/>
        <end position="260"/>
    </location>
</feature>
<feature type="compositionally biased region" description="Basic and acidic residues" evidence="2">
    <location>
        <begin position="34"/>
        <end position="50"/>
    </location>
</feature>
<dbReference type="Gene3D" id="1.20.870.10">
    <property type="entry name" value="Son of sevenless (SoS) protein Chain: S domain 1"/>
    <property type="match status" value="1"/>
</dbReference>
<dbReference type="Proteomes" id="UP000283090">
    <property type="component" value="Unassembled WGS sequence"/>
</dbReference>
<feature type="region of interest" description="Disordered" evidence="2">
    <location>
        <begin position="1"/>
        <end position="50"/>
    </location>
</feature>
<feature type="region of interest" description="Disordered" evidence="2">
    <location>
        <begin position="163"/>
        <end position="185"/>
    </location>
</feature>
<reference evidence="4 5" key="1">
    <citation type="submission" date="2019-01" db="EMBL/GenBank/DDBJ databases">
        <title>Intercellular communication is required for trap formation in the nematode-trapping fungus Duddingtonia flagrans.</title>
        <authorList>
            <person name="Youssar L."/>
            <person name="Wernet V."/>
            <person name="Hensel N."/>
            <person name="Hildebrandt H.-G."/>
            <person name="Fischer R."/>
        </authorList>
    </citation>
    <scope>NUCLEOTIDE SEQUENCE [LARGE SCALE GENOMIC DNA]</scope>
    <source>
        <strain evidence="4 5">CBS H-5679</strain>
    </source>
</reference>
<evidence type="ECO:0000313" key="4">
    <source>
        <dbReference type="EMBL" id="RVD81652.1"/>
    </source>
</evidence>
<evidence type="ECO:0000259" key="3">
    <source>
        <dbReference type="PROSITE" id="PS50212"/>
    </source>
</evidence>
<keyword evidence="1" id="KW-0344">Guanine-nucleotide releasing factor</keyword>
<feature type="region of interest" description="Disordered" evidence="2">
    <location>
        <begin position="119"/>
        <end position="151"/>
    </location>
</feature>
<dbReference type="InterPro" id="IPR023578">
    <property type="entry name" value="Ras_GEF_dom_sf"/>
</dbReference>
<dbReference type="RefSeq" id="XP_067487196.1">
    <property type="nucleotide sequence ID" value="XM_067639403.1"/>
</dbReference>
<dbReference type="OrthoDB" id="546434at2759"/>
<dbReference type="STRING" id="97331.A0A436ZS53"/>
<dbReference type="GeneID" id="93591816"/>
<evidence type="ECO:0000256" key="2">
    <source>
        <dbReference type="SAM" id="MobiDB-lite"/>
    </source>
</evidence>
<feature type="compositionally biased region" description="Polar residues" evidence="2">
    <location>
        <begin position="1"/>
        <end position="25"/>
    </location>
</feature>
<gene>
    <name evidence="4" type="ORF">DFL_009505</name>
</gene>
<dbReference type="AlphaFoldDB" id="A0A436ZS53"/>
<comment type="caution">
    <text evidence="4">The sequence shown here is derived from an EMBL/GenBank/DDBJ whole genome shotgun (WGS) entry which is preliminary data.</text>
</comment>
<sequence length="490" mass="54186">MSPSSAVLSKILGTSSSRDISSKNSQQQQQQQHLEQEYEPEPKVSFTDRRKLNAKELRLELSRGYEDTGYSIKRSESFQRTSTLSRVDSISHCSEHSDKVDQHVVECKQGSVKALSTPIHTSVAQTDDSSSDSAISPTNTSRPIISVPQSSPELSSIAAGLFENPRRFPPKPPRARHSVDGTRTKNKGLPLVQLASFAEPNFPNPSQVAYNVRDMVMPVAMIANALGFPHKASVNQRPGNSSTTRNQKNKADKPSKKASLKVKSTLNVFPRKTFTRSSSDSKIIRNNPYLHSSVTQQAASLLSTQTAPVSASDDDSSDDDYFGDFKNLSGLGTRNLRRRRTSLKKFSRDSISFTTDRPLGFPKEIETRQMSTGNFIPVRQIPIPEEAQLPTSAGTFNKARFGSSRVIRENEVHHPKDGDGYDHLVLEQEDSKSLVVSGTLGCLVMELCTSFETGDDETFADVFLRTSISFTTPLFLLKGLISHRRQPHSV</sequence>
<feature type="compositionally biased region" description="Polar residues" evidence="2">
    <location>
        <begin position="233"/>
        <end position="246"/>
    </location>
</feature>
<dbReference type="SUPFAM" id="SSF48366">
    <property type="entry name" value="Ras GEF"/>
    <property type="match status" value="1"/>
</dbReference>
<feature type="domain" description="N-terminal Ras-GEF" evidence="3">
    <location>
        <begin position="431"/>
        <end position="490"/>
    </location>
</feature>
<protein>
    <recommendedName>
        <fullName evidence="3">N-terminal Ras-GEF domain-containing protein</fullName>
    </recommendedName>
</protein>
<evidence type="ECO:0000313" key="5">
    <source>
        <dbReference type="Proteomes" id="UP000283090"/>
    </source>
</evidence>
<keyword evidence="5" id="KW-1185">Reference proteome</keyword>
<proteinExistence type="predicted"/>
<evidence type="ECO:0000256" key="1">
    <source>
        <dbReference type="PROSITE-ProRule" id="PRU00135"/>
    </source>
</evidence>
<name>A0A436ZS53_ARTFL</name>
<accession>A0A436ZS53</accession>
<dbReference type="EMBL" id="SAEB01000012">
    <property type="protein sequence ID" value="RVD81652.1"/>
    <property type="molecule type" value="Genomic_DNA"/>
</dbReference>
<dbReference type="GO" id="GO:0005085">
    <property type="term" value="F:guanyl-nucleotide exchange factor activity"/>
    <property type="evidence" value="ECO:0007669"/>
    <property type="project" value="UniProtKB-KW"/>
</dbReference>
<organism evidence="4 5">
    <name type="scientific">Arthrobotrys flagrans</name>
    <name type="common">Nematode-trapping fungus</name>
    <name type="synonym">Trichothecium flagrans</name>
    <dbReference type="NCBI Taxonomy" id="97331"/>
    <lineage>
        <taxon>Eukaryota</taxon>
        <taxon>Fungi</taxon>
        <taxon>Dikarya</taxon>
        <taxon>Ascomycota</taxon>
        <taxon>Pezizomycotina</taxon>
        <taxon>Orbiliomycetes</taxon>
        <taxon>Orbiliales</taxon>
        <taxon>Orbiliaceae</taxon>
        <taxon>Arthrobotrys</taxon>
    </lineage>
</organism>
<dbReference type="VEuPathDB" id="FungiDB:DFL_009505"/>
<dbReference type="InterPro" id="IPR000651">
    <property type="entry name" value="Ras-like_Gua-exchang_fac_N"/>
</dbReference>
<dbReference type="PROSITE" id="PS50212">
    <property type="entry name" value="RASGEF_NTER"/>
    <property type="match status" value="1"/>
</dbReference>